<dbReference type="InterPro" id="IPR014014">
    <property type="entry name" value="RNA_helicase_DEAD_Q_motif"/>
</dbReference>
<feature type="domain" description="Helicase C-terminal" evidence="9">
    <location>
        <begin position="228"/>
        <end position="392"/>
    </location>
</feature>
<evidence type="ECO:0000256" key="4">
    <source>
        <dbReference type="ARBA" id="ARBA00022840"/>
    </source>
</evidence>
<evidence type="ECO:0000259" key="10">
    <source>
        <dbReference type="PROSITE" id="PS51195"/>
    </source>
</evidence>
<proteinExistence type="inferred from homology"/>
<evidence type="ECO:0000313" key="12">
    <source>
        <dbReference type="Proteomes" id="UP001595937"/>
    </source>
</evidence>
<gene>
    <name evidence="11" type="ORF">ACFPK8_05025</name>
</gene>
<organism evidence="11 12">
    <name type="scientific">Brachybacterium tyrofermentans</name>
    <dbReference type="NCBI Taxonomy" id="47848"/>
    <lineage>
        <taxon>Bacteria</taxon>
        <taxon>Bacillati</taxon>
        <taxon>Actinomycetota</taxon>
        <taxon>Actinomycetes</taxon>
        <taxon>Micrococcales</taxon>
        <taxon>Dermabacteraceae</taxon>
        <taxon>Brachybacterium</taxon>
    </lineage>
</organism>
<dbReference type="InterPro" id="IPR014001">
    <property type="entry name" value="Helicase_ATP-bd"/>
</dbReference>
<dbReference type="InterPro" id="IPR044742">
    <property type="entry name" value="DEAD/DEAH_RhlB"/>
</dbReference>
<evidence type="ECO:0000256" key="2">
    <source>
        <dbReference type="ARBA" id="ARBA00022801"/>
    </source>
</evidence>
<feature type="compositionally biased region" description="Gly residues" evidence="7">
    <location>
        <begin position="476"/>
        <end position="485"/>
    </location>
</feature>
<feature type="compositionally biased region" description="Basic and acidic residues" evidence="7">
    <location>
        <begin position="525"/>
        <end position="534"/>
    </location>
</feature>
<dbReference type="SMART" id="SM00487">
    <property type="entry name" value="DEXDc"/>
    <property type="match status" value="1"/>
</dbReference>
<dbReference type="CDD" id="cd18787">
    <property type="entry name" value="SF2_C_DEAD"/>
    <property type="match status" value="1"/>
</dbReference>
<keyword evidence="2 11" id="KW-0378">Hydrolase</keyword>
<feature type="compositionally biased region" description="Basic and acidic residues" evidence="7">
    <location>
        <begin position="425"/>
        <end position="442"/>
    </location>
</feature>
<dbReference type="InterPro" id="IPR001650">
    <property type="entry name" value="Helicase_C-like"/>
</dbReference>
<dbReference type="GeneID" id="303295574"/>
<name>A0ABW0FFL4_9MICO</name>
<feature type="domain" description="Helicase ATP-binding" evidence="8">
    <location>
        <begin position="44"/>
        <end position="217"/>
    </location>
</feature>
<evidence type="ECO:0000313" key="11">
    <source>
        <dbReference type="EMBL" id="MFC5296864.1"/>
    </source>
</evidence>
<evidence type="ECO:0000256" key="6">
    <source>
        <dbReference type="PROSITE-ProRule" id="PRU00552"/>
    </source>
</evidence>
<keyword evidence="3 11" id="KW-0347">Helicase</keyword>
<dbReference type="GO" id="GO:0016787">
    <property type="term" value="F:hydrolase activity"/>
    <property type="evidence" value="ECO:0007669"/>
    <property type="project" value="UniProtKB-KW"/>
</dbReference>
<dbReference type="SMART" id="SM00490">
    <property type="entry name" value="HELICc"/>
    <property type="match status" value="1"/>
</dbReference>
<evidence type="ECO:0000259" key="8">
    <source>
        <dbReference type="PROSITE" id="PS51192"/>
    </source>
</evidence>
<feature type="compositionally biased region" description="Gly residues" evidence="7">
    <location>
        <begin position="536"/>
        <end position="583"/>
    </location>
</feature>
<keyword evidence="1" id="KW-0547">Nucleotide-binding</keyword>
<evidence type="ECO:0000256" key="1">
    <source>
        <dbReference type="ARBA" id="ARBA00022741"/>
    </source>
</evidence>
<dbReference type="EC" id="3.6.4.-" evidence="11"/>
<keyword evidence="12" id="KW-1185">Reference proteome</keyword>
<keyword evidence="4" id="KW-0067">ATP-binding</keyword>
<dbReference type="PROSITE" id="PS51192">
    <property type="entry name" value="HELICASE_ATP_BIND_1"/>
    <property type="match status" value="1"/>
</dbReference>
<dbReference type="InterPro" id="IPR050079">
    <property type="entry name" value="DEAD_box_RNA_helicase"/>
</dbReference>
<accession>A0ABW0FFL4</accession>
<dbReference type="EMBL" id="JBHSLN010000016">
    <property type="protein sequence ID" value="MFC5296864.1"/>
    <property type="molecule type" value="Genomic_DNA"/>
</dbReference>
<feature type="compositionally biased region" description="Gly residues" evidence="7">
    <location>
        <begin position="452"/>
        <end position="469"/>
    </location>
</feature>
<protein>
    <submittedName>
        <fullName evidence="11">DEAD/DEAH box helicase</fullName>
        <ecNumber evidence="11">3.6.4.-</ecNumber>
    </submittedName>
</protein>
<dbReference type="Pfam" id="PF00271">
    <property type="entry name" value="Helicase_C"/>
    <property type="match status" value="1"/>
</dbReference>
<dbReference type="PANTHER" id="PTHR47959">
    <property type="entry name" value="ATP-DEPENDENT RNA HELICASE RHLE-RELATED"/>
    <property type="match status" value="1"/>
</dbReference>
<feature type="compositionally biased region" description="Gly residues" evidence="7">
    <location>
        <begin position="505"/>
        <end position="516"/>
    </location>
</feature>
<sequence>MPKARRRSAHSGERFEDMALPDELIGVLADQGLERAFEIQSAILPDALAGRDVLARAETGSGKTLAFTLAMASRFRGRKMHRKRPLGVVLVPTRELAVQVVDTIHPFARAVGMKAQLVAGGMNIEKQADAINRGVGIVVATPGRLIDLAERGALQLDLVESTVVDEADHMADLGFLPDVRDILAAIPMGTQKMLFSATLDGQVEEIVDSFLVDPVSHETTPVTAAVTTMDHHVLAIEPSAKRSVTAQLGAREGRTLMFTRTQLGAERVAQELLEVGVRAAALHGNKQQGLRINVLAGFREGAYPVLVATDVAARGLHIDDVTMVVHVDPSDDLKEYVHRSGRTARAGATGVVVTLALPHQVAKTRSIVAGASVEATWADVASAEEPALEQLGGQAPAGTPAEDPAQVKYKGAPRKLDIQRTGGADARRAEERRANEERRASWEEEPETESPRGGGRGGRGGRAAGGRAAGGRTAVGRGGSAGGAGSRTRGVRGDAGAEEPRQGGPRSGGGRTVGGRRGQRTAEAAGRDAQDRGRGRGGAGRDGAGERGGQAGGRGGKGGAGGAAGGKGGKGGKGGPGKGGARGSSGAPSRSPRRGGGR</sequence>
<dbReference type="InterPro" id="IPR027417">
    <property type="entry name" value="P-loop_NTPase"/>
</dbReference>
<dbReference type="PROSITE" id="PS51194">
    <property type="entry name" value="HELICASE_CTER"/>
    <property type="match status" value="1"/>
</dbReference>
<dbReference type="CDD" id="cd00268">
    <property type="entry name" value="DEADc"/>
    <property type="match status" value="1"/>
</dbReference>
<dbReference type="InterPro" id="IPR011545">
    <property type="entry name" value="DEAD/DEAH_box_helicase_dom"/>
</dbReference>
<feature type="short sequence motif" description="Q motif" evidence="6">
    <location>
        <begin position="13"/>
        <end position="41"/>
    </location>
</feature>
<evidence type="ECO:0000256" key="3">
    <source>
        <dbReference type="ARBA" id="ARBA00022806"/>
    </source>
</evidence>
<dbReference type="RefSeq" id="WP_193118199.1">
    <property type="nucleotide sequence ID" value="NZ_BAAAIR010000003.1"/>
</dbReference>
<dbReference type="PROSITE" id="PS51195">
    <property type="entry name" value="Q_MOTIF"/>
    <property type="match status" value="1"/>
</dbReference>
<reference evidence="12" key="1">
    <citation type="journal article" date="2019" name="Int. J. Syst. Evol. Microbiol.">
        <title>The Global Catalogue of Microorganisms (GCM) 10K type strain sequencing project: providing services to taxonomists for standard genome sequencing and annotation.</title>
        <authorList>
            <consortium name="The Broad Institute Genomics Platform"/>
            <consortium name="The Broad Institute Genome Sequencing Center for Infectious Disease"/>
            <person name="Wu L."/>
            <person name="Ma J."/>
        </authorList>
    </citation>
    <scope>NUCLEOTIDE SEQUENCE [LARGE SCALE GENOMIC DNA]</scope>
    <source>
        <strain evidence="12">CGMCC 1.16455</strain>
    </source>
</reference>
<feature type="region of interest" description="Disordered" evidence="7">
    <location>
        <begin position="390"/>
        <end position="598"/>
    </location>
</feature>
<evidence type="ECO:0000256" key="5">
    <source>
        <dbReference type="ARBA" id="ARBA00038437"/>
    </source>
</evidence>
<evidence type="ECO:0000259" key="9">
    <source>
        <dbReference type="PROSITE" id="PS51194"/>
    </source>
</evidence>
<evidence type="ECO:0000256" key="7">
    <source>
        <dbReference type="SAM" id="MobiDB-lite"/>
    </source>
</evidence>
<comment type="caution">
    <text evidence="11">The sequence shown here is derived from an EMBL/GenBank/DDBJ whole genome shotgun (WGS) entry which is preliminary data.</text>
</comment>
<dbReference type="PANTHER" id="PTHR47959:SF13">
    <property type="entry name" value="ATP-DEPENDENT RNA HELICASE RHLE"/>
    <property type="match status" value="1"/>
</dbReference>
<dbReference type="Pfam" id="PF00270">
    <property type="entry name" value="DEAD"/>
    <property type="match status" value="1"/>
</dbReference>
<dbReference type="Proteomes" id="UP001595937">
    <property type="component" value="Unassembled WGS sequence"/>
</dbReference>
<comment type="similarity">
    <text evidence="5">Belongs to the DEAD box helicase family.</text>
</comment>
<dbReference type="GO" id="GO:0004386">
    <property type="term" value="F:helicase activity"/>
    <property type="evidence" value="ECO:0007669"/>
    <property type="project" value="UniProtKB-KW"/>
</dbReference>
<dbReference type="SUPFAM" id="SSF52540">
    <property type="entry name" value="P-loop containing nucleoside triphosphate hydrolases"/>
    <property type="match status" value="1"/>
</dbReference>
<feature type="domain" description="DEAD-box RNA helicase Q" evidence="10">
    <location>
        <begin position="13"/>
        <end position="41"/>
    </location>
</feature>
<dbReference type="Gene3D" id="3.40.50.300">
    <property type="entry name" value="P-loop containing nucleotide triphosphate hydrolases"/>
    <property type="match status" value="2"/>
</dbReference>